<proteinExistence type="predicted"/>
<protein>
    <submittedName>
        <fullName evidence="2">Uncharacterized protein</fullName>
    </submittedName>
</protein>
<gene>
    <name evidence="2" type="ORF">FEF09_21370</name>
</gene>
<reference evidence="2 3" key="1">
    <citation type="submission" date="2019-08" db="EMBL/GenBank/DDBJ databases">
        <title>Whole genome sequencing of chitin degrading bacteria Chitinophaga pinensis YS16.</title>
        <authorList>
            <person name="Singh R.P."/>
            <person name="Manchanda G."/>
            <person name="Maurya I.K."/>
            <person name="Joshi N.K."/>
            <person name="Srivastava A.K."/>
        </authorList>
    </citation>
    <scope>NUCLEOTIDE SEQUENCE [LARGE SCALE GENOMIC DNA]</scope>
    <source>
        <strain evidence="2 3">YS-16</strain>
    </source>
</reference>
<dbReference type="EMBL" id="VOHS01000027">
    <property type="protein sequence ID" value="TWV97975.1"/>
    <property type="molecule type" value="Genomic_DNA"/>
</dbReference>
<comment type="caution">
    <text evidence="2">The sequence shown here is derived from an EMBL/GenBank/DDBJ whole genome shotgun (WGS) entry which is preliminary data.</text>
</comment>
<dbReference type="RefSeq" id="WP_146306994.1">
    <property type="nucleotide sequence ID" value="NZ_VOHS01000027.1"/>
</dbReference>
<accession>A0A5C6LN19</accession>
<evidence type="ECO:0000256" key="1">
    <source>
        <dbReference type="SAM" id="MobiDB-lite"/>
    </source>
</evidence>
<dbReference type="Proteomes" id="UP000318815">
    <property type="component" value="Unassembled WGS sequence"/>
</dbReference>
<dbReference type="OrthoDB" id="636197at2"/>
<feature type="region of interest" description="Disordered" evidence="1">
    <location>
        <begin position="22"/>
        <end position="44"/>
    </location>
</feature>
<evidence type="ECO:0000313" key="2">
    <source>
        <dbReference type="EMBL" id="TWV97975.1"/>
    </source>
</evidence>
<dbReference type="AlphaFoldDB" id="A0A5C6LN19"/>
<sequence length="281" mass="31652">MIRLLLTAALFITCFASCKKDDGPQGERAFSTMEPQNDRGLKTSSYSYDRRNRVAIFQTSDITAEDFHSEMIRFDTAGKISFTYVSNELGSVGAKAKEVEYDAEGRVGKVILFSSYSGLKDGYDSLAYDNANKIVGIYHYEIDGVIAPYLLTRKDLMVRDARGRVTDRREIPVYRNTESTRITTITYTYDEKPNYKGASFTHFIFDTEESAGWMSSNNVLTKTTQYPDGSVQTITNSYTYDGDSFATSVNQNEQLTRGGTMVSNKTTSYNLKYTFLLPSDL</sequence>
<keyword evidence="3" id="KW-1185">Reference proteome</keyword>
<evidence type="ECO:0000313" key="3">
    <source>
        <dbReference type="Proteomes" id="UP000318815"/>
    </source>
</evidence>
<name>A0A5C6LN19_9BACT</name>
<organism evidence="2 3">
    <name type="scientific">Chitinophaga pinensis</name>
    <dbReference type="NCBI Taxonomy" id="79329"/>
    <lineage>
        <taxon>Bacteria</taxon>
        <taxon>Pseudomonadati</taxon>
        <taxon>Bacteroidota</taxon>
        <taxon>Chitinophagia</taxon>
        <taxon>Chitinophagales</taxon>
        <taxon>Chitinophagaceae</taxon>
        <taxon>Chitinophaga</taxon>
    </lineage>
</organism>